<proteinExistence type="predicted"/>
<organism evidence="1">
    <name type="scientific">Vibrio virus vB_VspP_SBP1</name>
    <dbReference type="NCBI Taxonomy" id="2500581"/>
    <lineage>
        <taxon>Viruses</taxon>
        <taxon>Duplodnaviria</taxon>
        <taxon>Heunggongvirae</taxon>
        <taxon>Uroviricota</taxon>
        <taxon>Caudoviricetes</taxon>
        <taxon>Schitoviridae</taxon>
        <taxon>Electravirus</taxon>
        <taxon>Electravirus Sbp1</taxon>
    </lineage>
</organism>
<reference evidence="1" key="1">
    <citation type="submission" date="2018-12" db="EMBL/GenBank/DDBJ databases">
        <title>Characterization of a N4-like bacteriophage infecting a coral-derived Vibrio strain.</title>
        <authorList>
            <person name="Huang S."/>
        </authorList>
    </citation>
    <scope>NUCLEOTIDE SEQUENCE [LARGE SCALE GENOMIC DNA]</scope>
</reference>
<keyword evidence="2" id="KW-1185">Reference proteome</keyword>
<sequence length="91" mass="10708">MPVYVVHVTVHTGEYEKVYEKLVEADDKERAEYDALHGETHNTDTAPSFEEWQAKDTNWQWEDDWMIYTAYVHKELDPNQINAITGIVTIH</sequence>
<evidence type="ECO:0000313" key="1">
    <source>
        <dbReference type="EMBL" id="AZU99610.1"/>
    </source>
</evidence>
<name>A0A3T0IIJ2_9CAUD</name>
<accession>A0A3T0IIJ2</accession>
<dbReference type="EMBL" id="MK301608">
    <property type="protein sequence ID" value="AZU99610.1"/>
    <property type="molecule type" value="Genomic_DNA"/>
</dbReference>
<dbReference type="Proteomes" id="UP000290131">
    <property type="component" value="Segment"/>
</dbReference>
<gene>
    <name evidence="1" type="ORF">SBP1_gp018</name>
</gene>
<evidence type="ECO:0000313" key="2">
    <source>
        <dbReference type="Proteomes" id="UP000290131"/>
    </source>
</evidence>
<protein>
    <submittedName>
        <fullName evidence="1">Uncharacterized protein</fullName>
    </submittedName>
</protein>